<evidence type="ECO:0000256" key="1">
    <source>
        <dbReference type="SAM" id="SignalP"/>
    </source>
</evidence>
<sequence length="229" mass="25740">MTRIPHISISIRRLAISLLMLLTVPTAQAQMKFFKMQKDSIPLFRGFSVSFDLVGAGQMALSDYGQYEGALRINLHDEWFPIVEAGLGKASHDDEVTGMCYSTSAPYFKIGVDKNLLKFKHGPNRLYGGLRYAFTSYKVDISCPEFPDPVWQWPTGYGMNDVACNYHWLEAVIGVDAKVFGPLHLGWSVRYKRRIAHSDGEIGKTWYVPGFGIYGDTRLGGTFNVIIDI</sequence>
<reference evidence="2 3" key="1">
    <citation type="submission" date="2016-10" db="EMBL/GenBank/DDBJ databases">
        <authorList>
            <person name="de Groot N.N."/>
        </authorList>
    </citation>
    <scope>NUCLEOTIDE SEQUENCE [LARGE SCALE GENOMIC DNA]</scope>
    <source>
        <strain evidence="2 3">TC2-24</strain>
    </source>
</reference>
<organism evidence="2 3">
    <name type="scientific">Prevotella aff. ruminicola Tc2-24</name>
    <dbReference type="NCBI Taxonomy" id="81582"/>
    <lineage>
        <taxon>Bacteria</taxon>
        <taxon>Pseudomonadati</taxon>
        <taxon>Bacteroidota</taxon>
        <taxon>Bacteroidia</taxon>
        <taxon>Bacteroidales</taxon>
        <taxon>Prevotellaceae</taxon>
        <taxon>Prevotella</taxon>
    </lineage>
</organism>
<accession>A0A1I0MRN9</accession>
<evidence type="ECO:0000313" key="3">
    <source>
        <dbReference type="Proteomes" id="UP000199373"/>
    </source>
</evidence>
<gene>
    <name evidence="2" type="ORF">SAMN04487850_0871</name>
</gene>
<feature type="signal peptide" evidence="1">
    <location>
        <begin position="1"/>
        <end position="29"/>
    </location>
</feature>
<evidence type="ECO:0008006" key="4">
    <source>
        <dbReference type="Google" id="ProtNLM"/>
    </source>
</evidence>
<dbReference type="Pfam" id="PF19515">
    <property type="entry name" value="DUF6048"/>
    <property type="match status" value="1"/>
</dbReference>
<proteinExistence type="predicted"/>
<dbReference type="AlphaFoldDB" id="A0A1I0MRN9"/>
<dbReference type="EMBL" id="FOIQ01000001">
    <property type="protein sequence ID" value="SEV90667.1"/>
    <property type="molecule type" value="Genomic_DNA"/>
</dbReference>
<protein>
    <recommendedName>
        <fullName evidence="4">Outer membrane protein beta-barrel domain-containing protein</fullName>
    </recommendedName>
</protein>
<feature type="chain" id="PRO_5011560231" description="Outer membrane protein beta-barrel domain-containing protein" evidence="1">
    <location>
        <begin position="30"/>
        <end position="229"/>
    </location>
</feature>
<dbReference type="InterPro" id="IPR046111">
    <property type="entry name" value="DUF6048"/>
</dbReference>
<name>A0A1I0MRN9_9BACT</name>
<keyword evidence="3" id="KW-1185">Reference proteome</keyword>
<keyword evidence="1" id="KW-0732">Signal</keyword>
<evidence type="ECO:0000313" key="2">
    <source>
        <dbReference type="EMBL" id="SEV90667.1"/>
    </source>
</evidence>
<dbReference type="Proteomes" id="UP000199373">
    <property type="component" value="Unassembled WGS sequence"/>
</dbReference>